<dbReference type="InterPro" id="IPR006315">
    <property type="entry name" value="OM_autotransptr_brl_dom"/>
</dbReference>
<keyword evidence="5" id="KW-1185">Reference proteome</keyword>
<name>A0A7Y0A0J7_9BURK</name>
<gene>
    <name evidence="4" type="ORF">HHL14_26100</name>
</gene>
<dbReference type="Gene3D" id="2.40.128.130">
    <property type="entry name" value="Autotransporter beta-domain"/>
    <property type="match status" value="1"/>
</dbReference>
<evidence type="ECO:0000313" key="4">
    <source>
        <dbReference type="EMBL" id="NML34290.1"/>
    </source>
</evidence>
<sequence>MNKSYRCIWNEALNAWVAVSELVTRSGKSQSVKDNTQSMQSAGAIFTRKPLVAALAQLSLLAVAPFASAQVVIPTGTDIGGYLNSGTNWSASAYQFAINSNATWNSAVSMNSAAKSTLSLDGNGNAITRGGNQVFNLTSAVDGNSITLSNLTLGQTANSAYGVFYDNGGTHTSNIYLNNVTFDGLQGAYGNVFYMSGTTGSTFMNVTAGTGANGAVFSNNVSTGDGGGVISLYGGNMTFNGDYTFDSNTTDNYGGAIAMYQNTGVLTFNGNTVFNNNSARNYFGGAIDIWGGASTLTFNGDTTFTGNHVVTSSTGAGNPRGGAINIGYLSPGSGASVVEFNAPVVFDGNYVVSTGAGGSAYGGAISAYGNGSSYNYQYLFNAAAIFRNNYAIKAGSGSGAGNGGAIYYDSSAALVSLSSGSQFLDNYASTNGGAIYLQSGTVALNALNDNIVFQGNKQGVQFDSSYAPIAGTGTPNAIYLGSSGTLNLNANAGYQILFYDPVGSIAGSTVTVNKTGAGEVVFYGDNGATTNYDSAIQANTSVQGGTFVLADGVNYGSTSGGTFTITTGTDTDGSATAGTLVGNDNTSVRAQTLNLQTGGTIDVAGGLFTLDAANINVQDGGQIAGSGTLASTGNITLGGNAIMNVDAGKTLNVTGLLAGSGGLTAQGGGMLELSNGGNSYTGATTISAGSTLLGGVANAFAASSAVEVDGTLDLSQNNLDQTANGLSGTGSVLLGSADLTSGGTAATTFSGVISGTGALTKSDAGTLTLSGANTYSGGTTIDGGTLVATNGNALGSGAVANNGTLQLDFADNGTLANQLTGTGALLKTGGGAATLSAANSSAGAVNVTAGTLAFDQNGVFSADSLTTASGATTTLGFNSQLEIANALTQSADSVLNVNVGGQNAPLISADSATLGGTLNVAGFSSSAPASVSAAEDSTYAIISTTNGITGDFSSVSVGGATAPVDYLTVEARKSADNLSYGVGFGLTWDAGTTNGNGTFTLTDASEAFNADVVLADQAASATGWNGKDLTKNGAGTLTLSAQNTYTGATTINGGTLATGTENAFADSSSVTVNEGATLALNGFSQTANNLSGAGTIDLGSSSSAVLTANESSDATLSGTIEGAGSLAKTGAGTLTLSGTNSYSGGTTIAEGTVIGSATSFGSGGIVNDGALVIDQPSAAIFANAIDGTGSLTKTGAGSLKLTGNSNLSGATTVASGLLSVNGYLGNSAVTVQNGATLGGNGTVGATRIESGGTVSPGNSIGTLSVNGDFSQAAGSTYHVEVDPASGSSSDRIVVNGAATIESGSTLEVQKIAPGAYPVNAEYTVLSATDGVTGTYALTGDVNGAFYALTDAYDANNVYLKAVKVRNFVDAAKTRNEIATAGALQTLPDGNPMKDAVSMQSNDDDARHAFNQLSGELHASVKTALINDSRYIRDTAISRVRQSFCAPGAGNSIATAGGASAGCSGSESQPAVWARAFGAWGDTDGDGNAARLRQTTGGFMMGTDTLVGGRWRVGALAGYSNTSLNVDERNSSASSDNYHVGVYGGTQWGNLGFRTGAAFSWHSISTARSPSFVGYSDNVNSDYNARTTQVFGDIGYRFTLPMATIEPFANIAYVNLRNSSFSEQGGAAALAGQSGTTNTAFSTLGVRGSTDLALGSKTKVTLNGSLAWQYAFGNTVPESTLAFAGSDQFTVGGVPIARNAALVQGGVDFHVTSSATLGLNYGGQFGGGTTSQTVQGTFKATF</sequence>
<dbReference type="SUPFAM" id="SSF103515">
    <property type="entry name" value="Autotransporter"/>
    <property type="match status" value="1"/>
</dbReference>
<dbReference type="Proteomes" id="UP000583127">
    <property type="component" value="Unassembled WGS sequence"/>
</dbReference>
<dbReference type="EMBL" id="JABBFZ010000020">
    <property type="protein sequence ID" value="NML34290.1"/>
    <property type="molecule type" value="Genomic_DNA"/>
</dbReference>
<evidence type="ECO:0000259" key="3">
    <source>
        <dbReference type="PROSITE" id="PS51208"/>
    </source>
</evidence>
<reference evidence="4 5" key="1">
    <citation type="submission" date="2020-04" db="EMBL/GenBank/DDBJ databases">
        <title>Paraburkholderia sp. G-4-1-8 isolated from soil.</title>
        <authorList>
            <person name="Dahal R.H."/>
        </authorList>
    </citation>
    <scope>NUCLEOTIDE SEQUENCE [LARGE SCALE GENOMIC DNA]</scope>
    <source>
        <strain evidence="4 5">G-4-1-8</strain>
    </source>
</reference>
<dbReference type="NCBIfam" id="TIGR01414">
    <property type="entry name" value="autotrans_barl"/>
    <property type="match status" value="1"/>
</dbReference>
<keyword evidence="2" id="KW-0843">Virulence</keyword>
<dbReference type="Pfam" id="PF13018">
    <property type="entry name" value="ESPR"/>
    <property type="match status" value="1"/>
</dbReference>
<dbReference type="SUPFAM" id="SSF51126">
    <property type="entry name" value="Pectin lyase-like"/>
    <property type="match status" value="4"/>
</dbReference>
<dbReference type="Pfam" id="PF03797">
    <property type="entry name" value="Autotransporter"/>
    <property type="match status" value="1"/>
</dbReference>
<organism evidence="4 5">
    <name type="scientific">Paraburkholderia antibiotica</name>
    <dbReference type="NCBI Taxonomy" id="2728839"/>
    <lineage>
        <taxon>Bacteria</taxon>
        <taxon>Pseudomonadati</taxon>
        <taxon>Pseudomonadota</taxon>
        <taxon>Betaproteobacteria</taxon>
        <taxon>Burkholderiales</taxon>
        <taxon>Burkholderiaceae</taxon>
        <taxon>Paraburkholderia</taxon>
    </lineage>
</organism>
<dbReference type="InterPro" id="IPR005546">
    <property type="entry name" value="Autotransporte_beta"/>
</dbReference>
<keyword evidence="1" id="KW-0732">Signal</keyword>
<evidence type="ECO:0000256" key="2">
    <source>
        <dbReference type="ARBA" id="ARBA00023026"/>
    </source>
</evidence>
<feature type="domain" description="Autotransporter" evidence="3">
    <location>
        <begin position="1464"/>
        <end position="1741"/>
    </location>
</feature>
<evidence type="ECO:0000256" key="1">
    <source>
        <dbReference type="ARBA" id="ARBA00022729"/>
    </source>
</evidence>
<dbReference type="GO" id="GO:0019867">
    <property type="term" value="C:outer membrane"/>
    <property type="evidence" value="ECO:0007669"/>
    <property type="project" value="InterPro"/>
</dbReference>
<proteinExistence type="predicted"/>
<dbReference type="Pfam" id="PF12951">
    <property type="entry name" value="PATR"/>
    <property type="match status" value="6"/>
</dbReference>
<accession>A0A7Y0A0J7</accession>
<comment type="caution">
    <text evidence="4">The sequence shown here is derived from an EMBL/GenBank/DDBJ whole genome shotgun (WGS) entry which is preliminary data.</text>
</comment>
<protein>
    <submittedName>
        <fullName evidence="4">Autotransporter domain-containing protein</fullName>
    </submittedName>
</protein>
<dbReference type="InterPro" id="IPR012332">
    <property type="entry name" value="Autotransporter_pectin_lyase_C"/>
</dbReference>
<dbReference type="SMART" id="SM00710">
    <property type="entry name" value="PbH1"/>
    <property type="match status" value="9"/>
</dbReference>
<dbReference type="InterPro" id="IPR011050">
    <property type="entry name" value="Pectin_lyase_fold/virulence"/>
</dbReference>
<dbReference type="InterPro" id="IPR024973">
    <property type="entry name" value="ESPR"/>
</dbReference>
<dbReference type="PROSITE" id="PS51208">
    <property type="entry name" value="AUTOTRANSPORTER"/>
    <property type="match status" value="1"/>
</dbReference>
<dbReference type="InterPro" id="IPR006626">
    <property type="entry name" value="PbH1"/>
</dbReference>
<dbReference type="InterPro" id="IPR036709">
    <property type="entry name" value="Autotransporte_beta_dom_sf"/>
</dbReference>
<dbReference type="RefSeq" id="WP_169500474.1">
    <property type="nucleotide sequence ID" value="NZ_JABBFZ010000020.1"/>
</dbReference>
<dbReference type="NCBIfam" id="TIGR02601">
    <property type="entry name" value="autotrns_rpt"/>
    <property type="match status" value="4"/>
</dbReference>
<dbReference type="Gene3D" id="2.160.20.20">
    <property type="match status" value="2"/>
</dbReference>
<dbReference type="SMART" id="SM00869">
    <property type="entry name" value="Autotransporter"/>
    <property type="match status" value="1"/>
</dbReference>
<evidence type="ECO:0000313" key="5">
    <source>
        <dbReference type="Proteomes" id="UP000583127"/>
    </source>
</evidence>
<dbReference type="InterPro" id="IPR013425">
    <property type="entry name" value="Autotrns_rpt"/>
</dbReference>